<protein>
    <submittedName>
        <fullName evidence="2">Uncharacterized protein</fullName>
    </submittedName>
</protein>
<evidence type="ECO:0000256" key="1">
    <source>
        <dbReference type="SAM" id="MobiDB-lite"/>
    </source>
</evidence>
<dbReference type="EMBL" id="JAUEPT010000003">
    <property type="protein sequence ID" value="KAK0453344.1"/>
    <property type="molecule type" value="Genomic_DNA"/>
</dbReference>
<reference evidence="2" key="1">
    <citation type="submission" date="2023-06" db="EMBL/GenBank/DDBJ databases">
        <authorList>
            <consortium name="Lawrence Berkeley National Laboratory"/>
            <person name="Ahrendt S."/>
            <person name="Sahu N."/>
            <person name="Indic B."/>
            <person name="Wong-Bajracharya J."/>
            <person name="Merenyi Z."/>
            <person name="Ke H.-M."/>
            <person name="Monk M."/>
            <person name="Kocsube S."/>
            <person name="Drula E."/>
            <person name="Lipzen A."/>
            <person name="Balint B."/>
            <person name="Henrissat B."/>
            <person name="Andreopoulos B."/>
            <person name="Martin F.M."/>
            <person name="Harder C.B."/>
            <person name="Rigling D."/>
            <person name="Ford K.L."/>
            <person name="Foster G.D."/>
            <person name="Pangilinan J."/>
            <person name="Papanicolaou A."/>
            <person name="Barry K."/>
            <person name="LaButti K."/>
            <person name="Viragh M."/>
            <person name="Koriabine M."/>
            <person name="Yan M."/>
            <person name="Riley R."/>
            <person name="Champramary S."/>
            <person name="Plett K.L."/>
            <person name="Tsai I.J."/>
            <person name="Slot J."/>
            <person name="Sipos G."/>
            <person name="Plett J."/>
            <person name="Nagy L.G."/>
            <person name="Grigoriev I.V."/>
        </authorList>
    </citation>
    <scope>NUCLEOTIDE SEQUENCE</scope>
    <source>
        <strain evidence="2">FPL87.14</strain>
    </source>
</reference>
<name>A0AA39K2L1_9AGAR</name>
<feature type="region of interest" description="Disordered" evidence="1">
    <location>
        <begin position="1"/>
        <end position="24"/>
    </location>
</feature>
<sequence length="407" mass="45694">MQPISQLGSHRSFHTHNDKEVSGYHTRQGALRDSMARTMLRLERRPNEGPYLVATGVPSQLFDEWSTYDSAYHMFYDHDSQSVFSFHDPSPQHEAATMQFLGAFQQGYIDLYNSKSSTPIISTRGHLYMGGSSCLPLRDGSTKEPDARVCIIRPGVGKPRLARCFVFECAYMNEDEATLVSETLRWADSGHFSIGLKIQDVVGWPLSPRLTFYIADRCGAVVTRYIVPYDAVDPRPDTNPSAATLEELEQAFRNDDTPLDCPWAFQHKLNKVPEEAGKLEKCYKMLGLPPKLSKNISVFERLRAQQGEGREYYFEESGDEGDDGTSRPPLLEPEEVKDGVLVDGCCIPISISALYGDNPPPSPLTPNDQLLVDVFLIRTYVSYAVEDLVMYTEQLRESVEVVKKGGD</sequence>
<accession>A0AA39K2L1</accession>
<feature type="region of interest" description="Disordered" evidence="1">
    <location>
        <begin position="310"/>
        <end position="331"/>
    </location>
</feature>
<evidence type="ECO:0000313" key="2">
    <source>
        <dbReference type="EMBL" id="KAK0453344.1"/>
    </source>
</evidence>
<proteinExistence type="predicted"/>
<evidence type="ECO:0000313" key="3">
    <source>
        <dbReference type="Proteomes" id="UP001175226"/>
    </source>
</evidence>
<organism evidence="2 3">
    <name type="scientific">Armillaria borealis</name>
    <dbReference type="NCBI Taxonomy" id="47425"/>
    <lineage>
        <taxon>Eukaryota</taxon>
        <taxon>Fungi</taxon>
        <taxon>Dikarya</taxon>
        <taxon>Basidiomycota</taxon>
        <taxon>Agaricomycotina</taxon>
        <taxon>Agaricomycetes</taxon>
        <taxon>Agaricomycetidae</taxon>
        <taxon>Agaricales</taxon>
        <taxon>Marasmiineae</taxon>
        <taxon>Physalacriaceae</taxon>
        <taxon>Armillaria</taxon>
    </lineage>
</organism>
<feature type="compositionally biased region" description="Acidic residues" evidence="1">
    <location>
        <begin position="314"/>
        <end position="323"/>
    </location>
</feature>
<dbReference type="AlphaFoldDB" id="A0AA39K2L1"/>
<dbReference type="Proteomes" id="UP001175226">
    <property type="component" value="Unassembled WGS sequence"/>
</dbReference>
<gene>
    <name evidence="2" type="ORF">EV421DRAFT_672488</name>
</gene>
<keyword evidence="3" id="KW-1185">Reference proteome</keyword>
<comment type="caution">
    <text evidence="2">The sequence shown here is derived from an EMBL/GenBank/DDBJ whole genome shotgun (WGS) entry which is preliminary data.</text>
</comment>